<keyword evidence="1" id="KW-0472">Membrane</keyword>
<accession>A0AAN5CX69</accession>
<gene>
    <name evidence="2" type="ORF">PMAYCL1PPCAC_22803</name>
</gene>
<keyword evidence="1" id="KW-0812">Transmembrane</keyword>
<evidence type="ECO:0000256" key="1">
    <source>
        <dbReference type="SAM" id="Phobius"/>
    </source>
</evidence>
<feature type="transmembrane region" description="Helical" evidence="1">
    <location>
        <begin position="64"/>
        <end position="84"/>
    </location>
</feature>
<feature type="non-terminal residue" evidence="2">
    <location>
        <position position="1"/>
    </location>
</feature>
<keyword evidence="1" id="KW-1133">Transmembrane helix</keyword>
<dbReference type="Proteomes" id="UP001328107">
    <property type="component" value="Unassembled WGS sequence"/>
</dbReference>
<protein>
    <submittedName>
        <fullName evidence="2">Uncharacterized protein</fullName>
    </submittedName>
</protein>
<dbReference type="EMBL" id="BTRK01000005">
    <property type="protein sequence ID" value="GMR52608.1"/>
    <property type="molecule type" value="Genomic_DNA"/>
</dbReference>
<evidence type="ECO:0000313" key="3">
    <source>
        <dbReference type="Proteomes" id="UP001328107"/>
    </source>
</evidence>
<proteinExistence type="predicted"/>
<reference evidence="3" key="1">
    <citation type="submission" date="2022-10" db="EMBL/GenBank/DDBJ databases">
        <title>Genome assembly of Pristionchus species.</title>
        <authorList>
            <person name="Yoshida K."/>
            <person name="Sommer R.J."/>
        </authorList>
    </citation>
    <scope>NUCLEOTIDE SEQUENCE [LARGE SCALE GENOMIC DNA]</scope>
    <source>
        <strain evidence="3">RS5460</strain>
    </source>
</reference>
<name>A0AAN5CX69_9BILA</name>
<dbReference type="AlphaFoldDB" id="A0AAN5CX69"/>
<sequence length="113" mass="13228">FFSDVLEMRMNLFFIFNIPHSSPDDWGMHCWGVDVLFTFPDYLRGNGCFHIVRYSRKSVSITHMYAGIGFVFAFQAFLFCESILQGRTHNFGFDSFIIYCTRSYMLETPAMKS</sequence>
<evidence type="ECO:0000313" key="2">
    <source>
        <dbReference type="EMBL" id="GMR52608.1"/>
    </source>
</evidence>
<comment type="caution">
    <text evidence="2">The sequence shown here is derived from an EMBL/GenBank/DDBJ whole genome shotgun (WGS) entry which is preliminary data.</text>
</comment>
<keyword evidence="3" id="KW-1185">Reference proteome</keyword>
<organism evidence="2 3">
    <name type="scientific">Pristionchus mayeri</name>
    <dbReference type="NCBI Taxonomy" id="1317129"/>
    <lineage>
        <taxon>Eukaryota</taxon>
        <taxon>Metazoa</taxon>
        <taxon>Ecdysozoa</taxon>
        <taxon>Nematoda</taxon>
        <taxon>Chromadorea</taxon>
        <taxon>Rhabditida</taxon>
        <taxon>Rhabditina</taxon>
        <taxon>Diplogasteromorpha</taxon>
        <taxon>Diplogasteroidea</taxon>
        <taxon>Neodiplogasteridae</taxon>
        <taxon>Pristionchus</taxon>
    </lineage>
</organism>